<dbReference type="PANTHER" id="PTHR32305">
    <property type="match status" value="1"/>
</dbReference>
<evidence type="ECO:0000313" key="7">
    <source>
        <dbReference type="Proteomes" id="UP000557392"/>
    </source>
</evidence>
<evidence type="ECO:0000259" key="5">
    <source>
        <dbReference type="Pfam" id="PF25023"/>
    </source>
</evidence>
<keyword evidence="3" id="KW-1133">Transmembrane helix</keyword>
<dbReference type="SUPFAM" id="SSF63829">
    <property type="entry name" value="Calcium-dependent phosphotriesterase"/>
    <property type="match status" value="1"/>
</dbReference>
<dbReference type="NCBIfam" id="TIGR03696">
    <property type="entry name" value="Rhs_assc_core"/>
    <property type="match status" value="1"/>
</dbReference>
<keyword evidence="3" id="KW-0472">Membrane</keyword>
<sequence>MASAAPPILFAPVAARDVAGWAAAGQLYALVDGCISPDIPAMAQQAGQGRAACLYLGRAAINYREQAPYLFRVDPAQAEALATRFDGAPWGVFLLSSAGFDATRRHLRRFLKVRSPEGAGWLFRFYDPRLLPAFLRSSTPEELNSFFGPVQAFLTVDTRGDGMMAYRAPEIVRAAPRPAVGARHRISEANVTAFRRRALGDRIAESFEGTPQKARREPQSDDVLVTNPDGGVMRLGFGASGMLDRVTSPLGRQWRVASNERGQLKGMKLPSGLALGLDYDAAGDITHVSRGGETRFRAGYDDQHRLTRIDFPDGSFSGIRYRDTGIEASRDTRGKYITAQRDRVGRVERYDYDGDTLVAMIDGNGNATRFDYGAGERPEALVQADGSREAYAFDPAGRLQQITRADGHVLDVIQDETGRVTRLATPDGDVATFTYDEKGLLVAAKNGDAALAWAYDEGGRLIEERQGDQNVAYVYDDAGTLTGLTYPTGETIRYTRDADLRLSSITDWAGRRHAIDYAPEDAGWRLTSPEGLATSSFQNPIGLTTGVRVEAAGKPVFEQGFAWDGDDRLVEQRDTRLGATRFGYDAEGQLLAVERSNGAGEAFAYDGAGNRVSGPAGTAQFDSLNRMIGQGSERFDYDGRGNCIARSGGAHAWRYAYDGFDRLVRAEDDGGRVVRFGYDPLGRRIWKEVGQGGEQRITRYVWAGEQLIREIEQVHGDAGSDWQGGGPERTRDYCYWPQTWKPLFLREGGAIHQYHCDPLGVPMRLTDAGGRVVWEAERSGFGAMAALPGGIDQPLRLPGQYHDAETGLHYNRFRYYDPALGRYLSRDPIGVAGGLNCYAYAGNDPVNRADPTGLWWKAALAIVAAVAVAAIVVATAPISGPLLIIAAGAAAGATGMMVNEALNQEHFCLSCILLAGLKGAVVGAIAAVPFVFLPATAGIAAFAGVGAGSGFLSYAADWGIDRLMGKDRPWSWKDAAIATGIGAVTGGLGRFISGSGGIPPGSFRMPVPQPAYAGIPVAAEGAAITTPGVTAAQMAAAGSGVSAASGAAGATAATGGGGGGSNNDDDDQEPDDDWQKPKDQGDAWKNPPNPDKWRAKGGKIYPQEDGSTIYENASGTRVTYSADGYPDFGPYTVSETELPGGFQGRSQDFRAANNATGRSEYGDKSPPGYTWHHHENGTTMQLVPRSIHKQFTHAGGIAGTH</sequence>
<dbReference type="InterPro" id="IPR050708">
    <property type="entry name" value="T6SS_VgrG/RHS"/>
</dbReference>
<dbReference type="Pfam" id="PF14414">
    <property type="entry name" value="WHH"/>
    <property type="match status" value="1"/>
</dbReference>
<evidence type="ECO:0000256" key="1">
    <source>
        <dbReference type="ARBA" id="ARBA00022737"/>
    </source>
</evidence>
<reference evidence="6 7" key="1">
    <citation type="submission" date="2020-08" db="EMBL/GenBank/DDBJ databases">
        <title>Genomic Encyclopedia of Type Strains, Phase IV (KMG-IV): sequencing the most valuable type-strain genomes for metagenomic binning, comparative biology and taxonomic classification.</title>
        <authorList>
            <person name="Goeker M."/>
        </authorList>
    </citation>
    <scope>NUCLEOTIDE SEQUENCE [LARGE SCALE GENOMIC DNA]</scope>
    <source>
        <strain evidence="6 7">DSM 101806</strain>
    </source>
</reference>
<dbReference type="Proteomes" id="UP000557392">
    <property type="component" value="Unassembled WGS sequence"/>
</dbReference>
<evidence type="ECO:0000259" key="4">
    <source>
        <dbReference type="Pfam" id="PF13503"/>
    </source>
</evidence>
<feature type="compositionally biased region" description="Basic and acidic residues" evidence="2">
    <location>
        <begin position="1073"/>
        <end position="1082"/>
    </location>
</feature>
<protein>
    <submittedName>
        <fullName evidence="6">RHS repeat-associated protein</fullName>
    </submittedName>
</protein>
<dbReference type="RefSeq" id="WP_183998342.1">
    <property type="nucleotide sequence ID" value="NZ_JACIEH010000002.1"/>
</dbReference>
<dbReference type="InterPro" id="IPR025391">
    <property type="entry name" value="DUF4123"/>
</dbReference>
<feature type="domain" description="DUF4123" evidence="4">
    <location>
        <begin position="27"/>
        <end position="144"/>
    </location>
</feature>
<keyword evidence="3" id="KW-0812">Transmembrane</keyword>
<dbReference type="InterPro" id="IPR006530">
    <property type="entry name" value="YD"/>
</dbReference>
<evidence type="ECO:0000256" key="3">
    <source>
        <dbReference type="SAM" id="Phobius"/>
    </source>
</evidence>
<dbReference type="Pfam" id="PF25023">
    <property type="entry name" value="TEN_YD-shell"/>
    <property type="match status" value="2"/>
</dbReference>
<dbReference type="NCBIfam" id="TIGR01643">
    <property type="entry name" value="YD_repeat_2x"/>
    <property type="match status" value="5"/>
</dbReference>
<dbReference type="AlphaFoldDB" id="A0A7W6NXY0"/>
<feature type="transmembrane region" description="Helical" evidence="3">
    <location>
        <begin position="911"/>
        <end position="933"/>
    </location>
</feature>
<keyword evidence="7" id="KW-1185">Reference proteome</keyword>
<feature type="compositionally biased region" description="Acidic residues" evidence="2">
    <location>
        <begin position="1063"/>
        <end position="1072"/>
    </location>
</feature>
<dbReference type="Gene3D" id="2.180.10.10">
    <property type="entry name" value="RHS repeat-associated core"/>
    <property type="match status" value="2"/>
</dbReference>
<name>A0A7W6NXY0_9SPHN</name>
<feature type="domain" description="Teneurin-like YD-shell" evidence="5">
    <location>
        <begin position="543"/>
        <end position="846"/>
    </location>
</feature>
<feature type="transmembrane region" description="Helical" evidence="3">
    <location>
        <begin position="939"/>
        <end position="960"/>
    </location>
</feature>
<dbReference type="PRINTS" id="PR00394">
    <property type="entry name" value="RHSPROTEIN"/>
</dbReference>
<keyword evidence="1" id="KW-0677">Repeat</keyword>
<evidence type="ECO:0000313" key="6">
    <source>
        <dbReference type="EMBL" id="MBB4099039.1"/>
    </source>
</evidence>
<dbReference type="PANTHER" id="PTHR32305:SF15">
    <property type="entry name" value="PROTEIN RHSA-RELATED"/>
    <property type="match status" value="1"/>
</dbReference>
<feature type="transmembrane region" description="Helical" evidence="3">
    <location>
        <begin position="854"/>
        <end position="876"/>
    </location>
</feature>
<dbReference type="InterPro" id="IPR022385">
    <property type="entry name" value="Rhs_assc_core"/>
</dbReference>
<dbReference type="EMBL" id="JACIEH010000002">
    <property type="protein sequence ID" value="MBB4099039.1"/>
    <property type="molecule type" value="Genomic_DNA"/>
</dbReference>
<dbReference type="Pfam" id="PF13503">
    <property type="entry name" value="DUF4123"/>
    <property type="match status" value="1"/>
</dbReference>
<feature type="region of interest" description="Disordered" evidence="2">
    <location>
        <begin position="1047"/>
        <end position="1108"/>
    </location>
</feature>
<dbReference type="InterPro" id="IPR056823">
    <property type="entry name" value="TEN-like_YD-shell"/>
</dbReference>
<proteinExistence type="predicted"/>
<organism evidence="6 7">
    <name type="scientific">Sphingomonas kyeonggiensis</name>
    <dbReference type="NCBI Taxonomy" id="1268553"/>
    <lineage>
        <taxon>Bacteria</taxon>
        <taxon>Pseudomonadati</taxon>
        <taxon>Pseudomonadota</taxon>
        <taxon>Alphaproteobacteria</taxon>
        <taxon>Sphingomonadales</taxon>
        <taxon>Sphingomonadaceae</taxon>
        <taxon>Sphingomonas</taxon>
    </lineage>
</organism>
<feature type="domain" description="Teneurin-like YD-shell" evidence="5">
    <location>
        <begin position="407"/>
        <end position="518"/>
    </location>
</feature>
<accession>A0A7W6NXY0</accession>
<dbReference type="InterPro" id="IPR032869">
    <property type="entry name" value="WHH_dom_containing"/>
</dbReference>
<gene>
    <name evidence="6" type="ORF">GGR46_002603</name>
</gene>
<comment type="caution">
    <text evidence="6">The sequence shown here is derived from an EMBL/GenBank/DDBJ whole genome shotgun (WGS) entry which is preliminary data.</text>
</comment>
<evidence type="ECO:0000256" key="2">
    <source>
        <dbReference type="SAM" id="MobiDB-lite"/>
    </source>
</evidence>